<accession>A0A223D086</accession>
<reference evidence="3 4" key="1">
    <citation type="journal article" date="2015" name="Int. J. Syst. Evol. Microbiol.">
        <title>Tumebacillus algifaecis sp. nov., isolated from decomposing algal scum.</title>
        <authorList>
            <person name="Wu Y.F."/>
            <person name="Zhang B."/>
            <person name="Xing P."/>
            <person name="Wu Q.L."/>
            <person name="Liu S.J."/>
        </authorList>
    </citation>
    <scope>NUCLEOTIDE SEQUENCE [LARGE SCALE GENOMIC DNA]</scope>
    <source>
        <strain evidence="3 4">THMBR28</strain>
    </source>
</reference>
<dbReference type="AlphaFoldDB" id="A0A223D086"/>
<evidence type="ECO:0000259" key="1">
    <source>
        <dbReference type="Pfam" id="PF09565"/>
    </source>
</evidence>
<dbReference type="CDD" id="cd09117">
    <property type="entry name" value="PLDc_Bfil_DEXD_like"/>
    <property type="match status" value="1"/>
</dbReference>
<name>A0A223D086_9BACL</name>
<dbReference type="Pfam" id="PF09565">
    <property type="entry name" value="RE_NgoFVII"/>
    <property type="match status" value="1"/>
</dbReference>
<dbReference type="InterPro" id="IPR019065">
    <property type="entry name" value="RE_NgoFVII_N"/>
</dbReference>
<feature type="domain" description="Restriction endonuclease type II NgoFVII N-terminal" evidence="1">
    <location>
        <begin position="6"/>
        <end position="131"/>
    </location>
</feature>
<dbReference type="Pfam" id="PF20731">
    <property type="entry name" value="RE_NgoFVII_C"/>
    <property type="match status" value="1"/>
</dbReference>
<evidence type="ECO:0000259" key="2">
    <source>
        <dbReference type="Pfam" id="PF20731"/>
    </source>
</evidence>
<feature type="domain" description="Restriction endonuclease type II NgoFVII C-terminal B3-like DNA-binding" evidence="2">
    <location>
        <begin position="192"/>
        <end position="306"/>
    </location>
</feature>
<gene>
    <name evidence="3" type="ORF">CIG75_07260</name>
</gene>
<dbReference type="EMBL" id="CP022657">
    <property type="protein sequence ID" value="ASS74794.1"/>
    <property type="molecule type" value="Genomic_DNA"/>
</dbReference>
<evidence type="ECO:0008006" key="5">
    <source>
        <dbReference type="Google" id="ProtNLM"/>
    </source>
</evidence>
<dbReference type="InterPro" id="IPR048923">
    <property type="entry name" value="RE_NgoFVII_C"/>
</dbReference>
<evidence type="ECO:0000313" key="3">
    <source>
        <dbReference type="EMBL" id="ASS74794.1"/>
    </source>
</evidence>
<keyword evidence="4" id="KW-1185">Reference proteome</keyword>
<dbReference type="KEGG" id="tab:CIG75_07260"/>
<evidence type="ECO:0000313" key="4">
    <source>
        <dbReference type="Proteomes" id="UP000214688"/>
    </source>
</evidence>
<dbReference type="Gene3D" id="3.30.870.10">
    <property type="entry name" value="Endonuclease Chain A"/>
    <property type="match status" value="1"/>
</dbReference>
<sequence length="319" mass="36740">MVLWPNLFNDVIQSPYSEGYRNLKVLTGYSSSAFVKHILEQFDGLSLELTIGMSRTQPIPIWEHNEYVRMTNEYGRLQVNYFIGTPPIHVKALIWSDFEGMIAFAGSANFTWNGFRGYQEMMVPTNAEHVLEAFPPQHLSINCTDPSVFDHLQMSYQRNPRTTEIDVKSVESILLTDRPSVELPLLITRGRRREVHSRSGLNWGQRDGREPNQAYLPVPRTAHFIHTDFFPPRGREFTMITDDGQSFVCVMAQGDEGLEKAIHTTRNNSIFGKYFRNRLAVNLGAKVRTEDLLAYGRTSVALYKIDEETYFLDYCRPEQ</sequence>
<organism evidence="3 4">
    <name type="scientific">Tumebacillus algifaecis</name>
    <dbReference type="NCBI Taxonomy" id="1214604"/>
    <lineage>
        <taxon>Bacteria</taxon>
        <taxon>Bacillati</taxon>
        <taxon>Bacillota</taxon>
        <taxon>Bacilli</taxon>
        <taxon>Bacillales</taxon>
        <taxon>Alicyclobacillaceae</taxon>
        <taxon>Tumebacillus</taxon>
    </lineage>
</organism>
<dbReference type="Proteomes" id="UP000214688">
    <property type="component" value="Chromosome"/>
</dbReference>
<proteinExistence type="predicted"/>
<dbReference type="RefSeq" id="WP_094236044.1">
    <property type="nucleotide sequence ID" value="NZ_CP022657.1"/>
</dbReference>
<protein>
    <recommendedName>
        <fullName evidence="5">NgoFVII family restriction endonuclease</fullName>
    </recommendedName>
</protein>
<dbReference type="OrthoDB" id="7107971at2"/>